<protein>
    <submittedName>
        <fullName evidence="2">Uncharacterized protein</fullName>
    </submittedName>
</protein>
<evidence type="ECO:0000313" key="1">
    <source>
        <dbReference type="Proteomes" id="UP000887577"/>
    </source>
</evidence>
<name>A0A914Y220_9BILA</name>
<dbReference type="WBParaSite" id="PSU_v2.g12829.t1">
    <property type="protein sequence ID" value="PSU_v2.g12829.t1"/>
    <property type="gene ID" value="PSU_v2.g12829"/>
</dbReference>
<proteinExistence type="predicted"/>
<keyword evidence="1" id="KW-1185">Reference proteome</keyword>
<dbReference type="AlphaFoldDB" id="A0A914Y220"/>
<sequence>MIKFEEFNLFSQSDNEWIAIFEKIITDYGIERTLVLEIGAITGLHTQHIMVETIEKADLRTQQLICHKLNVKMGGLNVIVNFGTNV</sequence>
<reference evidence="2" key="1">
    <citation type="submission" date="2022-11" db="UniProtKB">
        <authorList>
            <consortium name="WormBaseParasite"/>
        </authorList>
    </citation>
    <scope>IDENTIFICATION</scope>
</reference>
<accession>A0A914Y220</accession>
<dbReference type="Proteomes" id="UP000887577">
    <property type="component" value="Unplaced"/>
</dbReference>
<evidence type="ECO:0000313" key="2">
    <source>
        <dbReference type="WBParaSite" id="PSU_v2.g12829.t1"/>
    </source>
</evidence>
<organism evidence="1 2">
    <name type="scientific">Panagrolaimus superbus</name>
    <dbReference type="NCBI Taxonomy" id="310955"/>
    <lineage>
        <taxon>Eukaryota</taxon>
        <taxon>Metazoa</taxon>
        <taxon>Ecdysozoa</taxon>
        <taxon>Nematoda</taxon>
        <taxon>Chromadorea</taxon>
        <taxon>Rhabditida</taxon>
        <taxon>Tylenchina</taxon>
        <taxon>Panagrolaimomorpha</taxon>
        <taxon>Panagrolaimoidea</taxon>
        <taxon>Panagrolaimidae</taxon>
        <taxon>Panagrolaimus</taxon>
    </lineage>
</organism>
<dbReference type="Gene3D" id="3.40.50.2300">
    <property type="match status" value="1"/>
</dbReference>